<keyword evidence="4 6" id="KW-1133">Transmembrane helix</keyword>
<gene>
    <name evidence="7" type="primary">cbiQ</name>
    <name evidence="7" type="ORF">H9873_01735</name>
</gene>
<accession>A0A9D1R8Q6</accession>
<dbReference type="PANTHER" id="PTHR43723:SF1">
    <property type="entry name" value="COBALT TRANSPORT PROTEIN CBIQ"/>
    <property type="match status" value="1"/>
</dbReference>
<dbReference type="EMBL" id="DXGF01000032">
    <property type="protein sequence ID" value="HIW83034.1"/>
    <property type="molecule type" value="Genomic_DNA"/>
</dbReference>
<evidence type="ECO:0000256" key="5">
    <source>
        <dbReference type="ARBA" id="ARBA00023136"/>
    </source>
</evidence>
<evidence type="ECO:0000256" key="4">
    <source>
        <dbReference type="ARBA" id="ARBA00022989"/>
    </source>
</evidence>
<dbReference type="CDD" id="cd16914">
    <property type="entry name" value="EcfT"/>
    <property type="match status" value="1"/>
</dbReference>
<dbReference type="InterPro" id="IPR052770">
    <property type="entry name" value="Cobalt_transport_CbiQ"/>
</dbReference>
<evidence type="ECO:0000313" key="7">
    <source>
        <dbReference type="EMBL" id="HIW83034.1"/>
    </source>
</evidence>
<reference evidence="7" key="2">
    <citation type="submission" date="2021-04" db="EMBL/GenBank/DDBJ databases">
        <authorList>
            <person name="Gilroy R."/>
        </authorList>
    </citation>
    <scope>NUCLEOTIDE SEQUENCE</scope>
    <source>
        <strain evidence="7">ChiSxjej1B13-11762</strain>
    </source>
</reference>
<dbReference type="Proteomes" id="UP000824263">
    <property type="component" value="Unassembled WGS sequence"/>
</dbReference>
<proteinExistence type="predicted"/>
<evidence type="ECO:0000256" key="6">
    <source>
        <dbReference type="SAM" id="Phobius"/>
    </source>
</evidence>
<dbReference type="InterPro" id="IPR003339">
    <property type="entry name" value="ABC/ECF_trnsptr_transmembrane"/>
</dbReference>
<sequence length="256" mass="28095">MILIDQLAYRSKLCSVNGEEKFIFTLMTLLFCVISRSILLAGIVFAATGILTVCIGGIPAARYFRLLRIPLAFLVLGTAAVVVNISRIPLDGFAVPVSGWYLTGTAAGLMQGLRLFATALASVSCLYFLALSTPMPELLEVLRRFHVPCLLLELMLLTYRYIFLLLKTASSITAAQHSRLGNHSLSATRSSLAQMAGAVFLAALKRSSAQYDAMESRCYDGTIRCLKEHYPAKPREILALILFEAGLLLITILTWR</sequence>
<feature type="transmembrane region" description="Helical" evidence="6">
    <location>
        <begin position="67"/>
        <end position="88"/>
    </location>
</feature>
<organism evidence="7 8">
    <name type="scientific">Candidatus Dorea gallistercoris</name>
    <dbReference type="NCBI Taxonomy" id="2838542"/>
    <lineage>
        <taxon>Bacteria</taxon>
        <taxon>Bacillati</taxon>
        <taxon>Bacillota</taxon>
        <taxon>Clostridia</taxon>
        <taxon>Lachnospirales</taxon>
        <taxon>Lachnospiraceae</taxon>
        <taxon>Dorea</taxon>
    </lineage>
</organism>
<keyword evidence="5 6" id="KW-0472">Membrane</keyword>
<keyword evidence="3 6" id="KW-0812">Transmembrane</keyword>
<keyword evidence="2" id="KW-1003">Cell membrane</keyword>
<feature type="transmembrane region" description="Helical" evidence="6">
    <location>
        <begin position="22"/>
        <end position="55"/>
    </location>
</feature>
<dbReference type="InterPro" id="IPR012809">
    <property type="entry name" value="ECF_CbiQ"/>
</dbReference>
<feature type="transmembrane region" description="Helical" evidence="6">
    <location>
        <begin position="237"/>
        <end position="255"/>
    </location>
</feature>
<feature type="transmembrane region" description="Helical" evidence="6">
    <location>
        <begin position="145"/>
        <end position="166"/>
    </location>
</feature>
<evidence type="ECO:0000313" key="8">
    <source>
        <dbReference type="Proteomes" id="UP000824263"/>
    </source>
</evidence>
<comment type="subcellular location">
    <subcellularLocation>
        <location evidence="1">Cell membrane</location>
        <topology evidence="1">Multi-pass membrane protein</topology>
    </subcellularLocation>
</comment>
<reference evidence="7" key="1">
    <citation type="journal article" date="2021" name="PeerJ">
        <title>Extensive microbial diversity within the chicken gut microbiome revealed by metagenomics and culture.</title>
        <authorList>
            <person name="Gilroy R."/>
            <person name="Ravi A."/>
            <person name="Getino M."/>
            <person name="Pursley I."/>
            <person name="Horton D.L."/>
            <person name="Alikhan N.F."/>
            <person name="Baker D."/>
            <person name="Gharbi K."/>
            <person name="Hall N."/>
            <person name="Watson M."/>
            <person name="Adriaenssens E.M."/>
            <person name="Foster-Nyarko E."/>
            <person name="Jarju S."/>
            <person name="Secka A."/>
            <person name="Antonio M."/>
            <person name="Oren A."/>
            <person name="Chaudhuri R.R."/>
            <person name="La Ragione R."/>
            <person name="Hildebrand F."/>
            <person name="Pallen M.J."/>
        </authorList>
    </citation>
    <scope>NUCLEOTIDE SEQUENCE</scope>
    <source>
        <strain evidence="7">ChiSxjej1B13-11762</strain>
    </source>
</reference>
<dbReference type="NCBIfam" id="TIGR02454">
    <property type="entry name" value="ECF_T_CbiQ"/>
    <property type="match status" value="1"/>
</dbReference>
<comment type="caution">
    <text evidence="7">The sequence shown here is derived from an EMBL/GenBank/DDBJ whole genome shotgun (WGS) entry which is preliminary data.</text>
</comment>
<evidence type="ECO:0000256" key="3">
    <source>
        <dbReference type="ARBA" id="ARBA00022692"/>
    </source>
</evidence>
<name>A0A9D1R8Q6_9FIRM</name>
<dbReference type="Pfam" id="PF02361">
    <property type="entry name" value="CbiQ"/>
    <property type="match status" value="1"/>
</dbReference>
<dbReference type="GO" id="GO:0006824">
    <property type="term" value="P:cobalt ion transport"/>
    <property type="evidence" value="ECO:0007669"/>
    <property type="project" value="InterPro"/>
</dbReference>
<feature type="transmembrane region" description="Helical" evidence="6">
    <location>
        <begin position="108"/>
        <end position="133"/>
    </location>
</feature>
<dbReference type="AlphaFoldDB" id="A0A9D1R8Q6"/>
<protein>
    <submittedName>
        <fullName evidence="7">Cobalt ECF transporter T component CbiQ</fullName>
    </submittedName>
</protein>
<evidence type="ECO:0000256" key="1">
    <source>
        <dbReference type="ARBA" id="ARBA00004651"/>
    </source>
</evidence>
<dbReference type="PANTHER" id="PTHR43723">
    <property type="entry name" value="COBALT TRANSPORT PROTEIN CBIQ"/>
    <property type="match status" value="1"/>
</dbReference>
<dbReference type="GO" id="GO:0043190">
    <property type="term" value="C:ATP-binding cassette (ABC) transporter complex"/>
    <property type="evidence" value="ECO:0007669"/>
    <property type="project" value="InterPro"/>
</dbReference>
<evidence type="ECO:0000256" key="2">
    <source>
        <dbReference type="ARBA" id="ARBA00022475"/>
    </source>
</evidence>